<gene>
    <name evidence="7" type="ORF">NEZAVI_LOCUS15634</name>
</gene>
<reference evidence="7" key="1">
    <citation type="submission" date="2022-01" db="EMBL/GenBank/DDBJ databases">
        <authorList>
            <person name="King R."/>
        </authorList>
    </citation>
    <scope>NUCLEOTIDE SEQUENCE</scope>
</reference>
<dbReference type="GO" id="GO:0005765">
    <property type="term" value="C:lysosomal membrane"/>
    <property type="evidence" value="ECO:0007669"/>
    <property type="project" value="TreeGrafter"/>
</dbReference>
<accession>A0A9P0HTJ1</accession>
<dbReference type="AlphaFoldDB" id="A0A9P0HTJ1"/>
<proteinExistence type="inferred from homology"/>
<keyword evidence="8" id="KW-1185">Reference proteome</keyword>
<evidence type="ECO:0000313" key="8">
    <source>
        <dbReference type="Proteomes" id="UP001152798"/>
    </source>
</evidence>
<dbReference type="CDD" id="cd14785">
    <property type="entry name" value="V-ATPase_C"/>
    <property type="match status" value="1"/>
</dbReference>
<dbReference type="PANTHER" id="PTHR10137:SF0">
    <property type="entry name" value="V-TYPE PROTON ATPASE SUBUNIT C"/>
    <property type="match status" value="1"/>
</dbReference>
<keyword evidence="3 6" id="KW-0375">Hydrogen ion transport</keyword>
<organism evidence="7 8">
    <name type="scientific">Nezara viridula</name>
    <name type="common">Southern green stink bug</name>
    <name type="synonym">Cimex viridulus</name>
    <dbReference type="NCBI Taxonomy" id="85310"/>
    <lineage>
        <taxon>Eukaryota</taxon>
        <taxon>Metazoa</taxon>
        <taxon>Ecdysozoa</taxon>
        <taxon>Arthropoda</taxon>
        <taxon>Hexapoda</taxon>
        <taxon>Insecta</taxon>
        <taxon>Pterygota</taxon>
        <taxon>Neoptera</taxon>
        <taxon>Paraneoptera</taxon>
        <taxon>Hemiptera</taxon>
        <taxon>Heteroptera</taxon>
        <taxon>Panheteroptera</taxon>
        <taxon>Pentatomomorpha</taxon>
        <taxon>Pentatomoidea</taxon>
        <taxon>Pentatomidae</taxon>
        <taxon>Pentatominae</taxon>
        <taxon>Nezara</taxon>
    </lineage>
</organism>
<dbReference type="PANTHER" id="PTHR10137">
    <property type="entry name" value="V-TYPE PROTON ATPASE SUBUNIT C"/>
    <property type="match status" value="1"/>
</dbReference>
<dbReference type="FunFam" id="3.30.70.100:FF:000002">
    <property type="entry name" value="V-type proton ATPase subunit C"/>
    <property type="match status" value="1"/>
</dbReference>
<comment type="subunit">
    <text evidence="6">V-ATPase is a heteromultimeric enzyme made up of two complexes: the ATP-hydrolytic V1 complex and the proton translocation V0 complex. The V1 complex consists of three catalytic AB heterodimers that form a heterohexamer, three peripheral stalks each consisting of EG heterodimers, one central rotor including subunits D and F, and the regulatory subunits C and H. The proton translocation complex V0 consists of the proton transport subunit a, a ring of proteolipid subunits c9c'', rotary subunit d, subunits e and f, and two accessory subunits.</text>
</comment>
<evidence type="ECO:0000256" key="1">
    <source>
        <dbReference type="ARBA" id="ARBA00006138"/>
    </source>
</evidence>
<keyword evidence="4 6" id="KW-0406">Ion transport</keyword>
<evidence type="ECO:0000256" key="5">
    <source>
        <dbReference type="ARBA" id="ARBA00071118"/>
    </source>
</evidence>
<dbReference type="InterPro" id="IPR004907">
    <property type="entry name" value="ATPase_V1-cplx_csu"/>
</dbReference>
<evidence type="ECO:0000313" key="7">
    <source>
        <dbReference type="EMBL" id="CAH1408030.1"/>
    </source>
</evidence>
<evidence type="ECO:0000256" key="2">
    <source>
        <dbReference type="ARBA" id="ARBA00022448"/>
    </source>
</evidence>
<dbReference type="GO" id="GO:0000221">
    <property type="term" value="C:vacuolar proton-transporting V-type ATPase, V1 domain"/>
    <property type="evidence" value="ECO:0007669"/>
    <property type="project" value="TreeGrafter"/>
</dbReference>
<comment type="similarity">
    <text evidence="1 6">Belongs to the V-ATPase C subunit family.</text>
</comment>
<dbReference type="Gene3D" id="1.20.1460.10">
    <property type="entry name" value="subunit c (vma5p) of the yeast v-atpase, domain 2"/>
    <property type="match status" value="1"/>
</dbReference>
<evidence type="ECO:0000256" key="6">
    <source>
        <dbReference type="RuleBase" id="RU364010"/>
    </source>
</evidence>
<evidence type="ECO:0000256" key="3">
    <source>
        <dbReference type="ARBA" id="ARBA00022781"/>
    </source>
</evidence>
<dbReference type="Pfam" id="PF03223">
    <property type="entry name" value="V-ATPase_C"/>
    <property type="match status" value="1"/>
</dbReference>
<dbReference type="GO" id="GO:0046961">
    <property type="term" value="F:proton-transporting ATPase activity, rotational mechanism"/>
    <property type="evidence" value="ECO:0007669"/>
    <property type="project" value="InterPro"/>
</dbReference>
<dbReference type="SUPFAM" id="SSF118203">
    <property type="entry name" value="Vacuolar ATP synthase subunit C"/>
    <property type="match status" value="1"/>
</dbReference>
<name>A0A9P0HTJ1_NEZVI</name>
<dbReference type="EMBL" id="OV725083">
    <property type="protein sequence ID" value="CAH1408030.1"/>
    <property type="molecule type" value="Genomic_DNA"/>
</dbReference>
<keyword evidence="2 6" id="KW-0813">Transport</keyword>
<dbReference type="Gene3D" id="3.30.70.100">
    <property type="match status" value="1"/>
</dbReference>
<protein>
    <recommendedName>
        <fullName evidence="5 6">V-type proton ATPase subunit C</fullName>
    </recommendedName>
</protein>
<dbReference type="Proteomes" id="UP001152798">
    <property type="component" value="Chromosome 7"/>
</dbReference>
<sequence length="402" mass="47160">MTQNDSHSFEYWFIGLPASNDPKDEKAKDTKIKDPLGKNWEKVNEITKKLCENFHFPLPDLRVGTLDHLLTASVDLERLESVIESVASKISQALADVMELKMDQMEEFLNVNGVSLPEYLLKFRWDLSKYSMRQTLKGIEDQIEKQMVGLEMETKTLHCEYVAARTELASMERYEKGPLHTRNVSEFVKMEDFVLNSEHLITVLVVVSKTSYHDWYSSYEKLDNEVVPRSTNLLFEDCEYGLFNVTLFKRHLDNFREKAHEMKFYVKDFIFDRVRIQDERDRLTSLRQKKATLIGPLIRALRINFSETYMSYLHIKTMRVFVECALRYGLPVNFLGLIMVTPKKNIKKLRDVLFKEFAYLDGSLPKEEVREEKKVQPDQAAPSPDYFPYVCIKVNVEPQEFK</sequence>
<comment type="function">
    <text evidence="6">Subunit of the V1 complex of vacuolar(H+)-ATPase (V-ATPase), a multisubunit enzyme composed of a peripheral complex (V1) that hydrolyzes ATP and a membrane integral complex (V0) that translocates protons. V-ATPase is responsible for acidifying and maintaining the pH of intracellular compartments and in some cell types, is targeted to the plasma membrane, where it is responsible for acidifying the extracellular environment. Subunit C is necessary for the assembly of the catalytic sector of the enzyme and is likely to have a specific function in its catalytic activity.</text>
</comment>
<dbReference type="InterPro" id="IPR036132">
    <property type="entry name" value="Vac_ATP_synth_c_sf"/>
</dbReference>
<dbReference type="Gene3D" id="3.30.70.1180">
    <property type="entry name" value="Vacuolar atp synthase subunit c, domain 1"/>
    <property type="match status" value="1"/>
</dbReference>
<evidence type="ECO:0000256" key="4">
    <source>
        <dbReference type="ARBA" id="ARBA00023065"/>
    </source>
</evidence>
<dbReference type="OrthoDB" id="6605928at2759"/>